<dbReference type="EMBL" id="JBHTGQ010000002">
    <property type="protein sequence ID" value="MFC7748464.1"/>
    <property type="molecule type" value="Genomic_DNA"/>
</dbReference>
<sequence>MSLATPDVPYIRASSLLRLPIVEERRARRLGHVRDVLLGENRQPKALLVVPGRWRLPAVVLPVDKIRRIGPEAVVAASREDFVRVRSVREYIGTVGGKRRLIGTPVWTQAGESLGTVSDVYFGQLLATPVIGFELTEGWLNDLRDGRRWLPAPACWSVGEIILVPEDGNTDEQ</sequence>
<comment type="caution">
    <text evidence="2">The sequence shown here is derived from an EMBL/GenBank/DDBJ whole genome shotgun (WGS) entry which is preliminary data.</text>
</comment>
<dbReference type="Proteomes" id="UP001596528">
    <property type="component" value="Unassembled WGS sequence"/>
</dbReference>
<evidence type="ECO:0000313" key="2">
    <source>
        <dbReference type="EMBL" id="MFC7748464.1"/>
    </source>
</evidence>
<dbReference type="Pfam" id="PF05239">
    <property type="entry name" value="PRC"/>
    <property type="match status" value="1"/>
</dbReference>
<reference evidence="3" key="1">
    <citation type="journal article" date="2019" name="Int. J. Syst. Evol. Microbiol.">
        <title>The Global Catalogue of Microorganisms (GCM) 10K type strain sequencing project: providing services to taxonomists for standard genome sequencing and annotation.</title>
        <authorList>
            <consortium name="The Broad Institute Genomics Platform"/>
            <consortium name="The Broad Institute Genome Sequencing Center for Infectious Disease"/>
            <person name="Wu L."/>
            <person name="Ma J."/>
        </authorList>
    </citation>
    <scope>NUCLEOTIDE SEQUENCE [LARGE SCALE GENOMIC DNA]</scope>
    <source>
        <strain evidence="3">JCM 18657</strain>
    </source>
</reference>
<gene>
    <name evidence="2" type="ORF">ACFQWB_00705</name>
</gene>
<protein>
    <submittedName>
        <fullName evidence="2">PRC-barrel domain-containing protein</fullName>
    </submittedName>
</protein>
<dbReference type="SUPFAM" id="SSF50346">
    <property type="entry name" value="PRC-barrel domain"/>
    <property type="match status" value="1"/>
</dbReference>
<dbReference type="RefSeq" id="WP_170209452.1">
    <property type="nucleotide sequence ID" value="NZ_JBHTGQ010000002.1"/>
</dbReference>
<evidence type="ECO:0000259" key="1">
    <source>
        <dbReference type="Pfam" id="PF05239"/>
    </source>
</evidence>
<accession>A0ABW2V0Z6</accession>
<proteinExistence type="predicted"/>
<feature type="domain" description="PRC-barrel" evidence="1">
    <location>
        <begin position="99"/>
        <end position="138"/>
    </location>
</feature>
<dbReference type="InterPro" id="IPR027275">
    <property type="entry name" value="PRC-brl_dom"/>
</dbReference>
<organism evidence="2 3">
    <name type="scientific">Paenibacillus thermoaerophilus</name>
    <dbReference type="NCBI Taxonomy" id="1215385"/>
    <lineage>
        <taxon>Bacteria</taxon>
        <taxon>Bacillati</taxon>
        <taxon>Bacillota</taxon>
        <taxon>Bacilli</taxon>
        <taxon>Bacillales</taxon>
        <taxon>Paenibacillaceae</taxon>
        <taxon>Paenibacillus</taxon>
    </lineage>
</organism>
<dbReference type="InterPro" id="IPR011033">
    <property type="entry name" value="PRC_barrel-like_sf"/>
</dbReference>
<evidence type="ECO:0000313" key="3">
    <source>
        <dbReference type="Proteomes" id="UP001596528"/>
    </source>
</evidence>
<keyword evidence="3" id="KW-1185">Reference proteome</keyword>
<name>A0ABW2V0Z6_9BACL</name>